<dbReference type="Pfam" id="PF01850">
    <property type="entry name" value="PIN"/>
    <property type="match status" value="1"/>
</dbReference>
<evidence type="ECO:0000256" key="3">
    <source>
        <dbReference type="ARBA" id="ARBA00022722"/>
    </source>
</evidence>
<keyword evidence="5 8" id="KW-0378">Hydrolase</keyword>
<evidence type="ECO:0000256" key="8">
    <source>
        <dbReference type="HAMAP-Rule" id="MF_00265"/>
    </source>
</evidence>
<dbReference type="Proteomes" id="UP000642070">
    <property type="component" value="Unassembled WGS sequence"/>
</dbReference>
<proteinExistence type="inferred from homology"/>
<dbReference type="PANTHER" id="PTHR33653">
    <property type="entry name" value="RIBONUCLEASE VAPC2"/>
    <property type="match status" value="1"/>
</dbReference>
<dbReference type="PANTHER" id="PTHR33653:SF1">
    <property type="entry name" value="RIBONUCLEASE VAPC2"/>
    <property type="match status" value="1"/>
</dbReference>
<dbReference type="InterPro" id="IPR050556">
    <property type="entry name" value="Type_II_TA_system_RNase"/>
</dbReference>
<dbReference type="EMBL" id="BMPI01000081">
    <property type="protein sequence ID" value="GGM79786.1"/>
    <property type="molecule type" value="Genomic_DNA"/>
</dbReference>
<name>A0A917UC77_9ACTN</name>
<comment type="cofactor">
    <cofactor evidence="1 8">
        <name>Mg(2+)</name>
        <dbReference type="ChEBI" id="CHEBI:18420"/>
    </cofactor>
</comment>
<comment type="similarity">
    <text evidence="7 8">Belongs to the PINc/VapC protein family.</text>
</comment>
<dbReference type="GO" id="GO:0016787">
    <property type="term" value="F:hydrolase activity"/>
    <property type="evidence" value="ECO:0007669"/>
    <property type="project" value="UniProtKB-KW"/>
</dbReference>
<keyword evidence="11" id="KW-1185">Reference proteome</keyword>
<comment type="function">
    <text evidence="8">Toxic component of a toxin-antitoxin (TA) system. An RNase.</text>
</comment>
<dbReference type="EC" id="3.1.-.-" evidence="8"/>
<reference evidence="10" key="1">
    <citation type="journal article" date="2014" name="Int. J. Syst. Evol. Microbiol.">
        <title>Complete genome sequence of Corynebacterium casei LMG S-19264T (=DSM 44701T), isolated from a smear-ripened cheese.</title>
        <authorList>
            <consortium name="US DOE Joint Genome Institute (JGI-PGF)"/>
            <person name="Walter F."/>
            <person name="Albersmeier A."/>
            <person name="Kalinowski J."/>
            <person name="Ruckert C."/>
        </authorList>
    </citation>
    <scope>NUCLEOTIDE SEQUENCE</scope>
    <source>
        <strain evidence="10">JCM 19831</strain>
    </source>
</reference>
<dbReference type="GO" id="GO:0000287">
    <property type="term" value="F:magnesium ion binding"/>
    <property type="evidence" value="ECO:0007669"/>
    <property type="project" value="UniProtKB-UniRule"/>
</dbReference>
<dbReference type="RefSeq" id="WP_190256820.1">
    <property type="nucleotide sequence ID" value="NZ_BMPI01000081.1"/>
</dbReference>
<evidence type="ECO:0000256" key="4">
    <source>
        <dbReference type="ARBA" id="ARBA00022723"/>
    </source>
</evidence>
<keyword evidence="3 8" id="KW-0540">Nuclease</keyword>
<sequence>MTTLFLADTSAYAVARRSSAAETRLRTLAADGTLATFVTVDLELGYSARTPAEHQGIFRIRGQLVQLASVDEIALRAREVQALMATRSQHRAAGVMDLLTAAAAEHYGASVLHYDADFDHIAAVTGQPIDWVAPRGSIP</sequence>
<accession>A0A917UC77</accession>
<dbReference type="GO" id="GO:0004540">
    <property type="term" value="F:RNA nuclease activity"/>
    <property type="evidence" value="ECO:0007669"/>
    <property type="project" value="InterPro"/>
</dbReference>
<evidence type="ECO:0000256" key="1">
    <source>
        <dbReference type="ARBA" id="ARBA00001946"/>
    </source>
</evidence>
<reference evidence="10" key="2">
    <citation type="submission" date="2020-09" db="EMBL/GenBank/DDBJ databases">
        <authorList>
            <person name="Sun Q."/>
            <person name="Ohkuma M."/>
        </authorList>
    </citation>
    <scope>NUCLEOTIDE SEQUENCE</scope>
    <source>
        <strain evidence="10">JCM 19831</strain>
    </source>
</reference>
<keyword evidence="4 8" id="KW-0479">Metal-binding</keyword>
<evidence type="ECO:0000256" key="2">
    <source>
        <dbReference type="ARBA" id="ARBA00022649"/>
    </source>
</evidence>
<evidence type="ECO:0000313" key="10">
    <source>
        <dbReference type="EMBL" id="GGM79786.1"/>
    </source>
</evidence>
<feature type="domain" description="PIN" evidence="9">
    <location>
        <begin position="8"/>
        <end position="122"/>
    </location>
</feature>
<feature type="binding site" evidence="8">
    <location>
        <position position="8"/>
    </location>
    <ligand>
        <name>Mg(2+)</name>
        <dbReference type="ChEBI" id="CHEBI:18420"/>
    </ligand>
</feature>
<organism evidence="10 11">
    <name type="scientific">Dactylosporangium sucinum</name>
    <dbReference type="NCBI Taxonomy" id="1424081"/>
    <lineage>
        <taxon>Bacteria</taxon>
        <taxon>Bacillati</taxon>
        <taxon>Actinomycetota</taxon>
        <taxon>Actinomycetes</taxon>
        <taxon>Micromonosporales</taxon>
        <taxon>Micromonosporaceae</taxon>
        <taxon>Dactylosporangium</taxon>
    </lineage>
</organism>
<keyword evidence="8" id="KW-0800">Toxin</keyword>
<feature type="binding site" evidence="8">
    <location>
        <position position="97"/>
    </location>
    <ligand>
        <name>Mg(2+)</name>
        <dbReference type="ChEBI" id="CHEBI:18420"/>
    </ligand>
</feature>
<evidence type="ECO:0000313" key="11">
    <source>
        <dbReference type="Proteomes" id="UP000642070"/>
    </source>
</evidence>
<dbReference type="AlphaFoldDB" id="A0A917UC77"/>
<dbReference type="InterPro" id="IPR029060">
    <property type="entry name" value="PIN-like_dom_sf"/>
</dbReference>
<comment type="caution">
    <text evidence="10">The sequence shown here is derived from an EMBL/GenBank/DDBJ whole genome shotgun (WGS) entry which is preliminary data.</text>
</comment>
<evidence type="ECO:0000256" key="5">
    <source>
        <dbReference type="ARBA" id="ARBA00022801"/>
    </source>
</evidence>
<keyword evidence="6 8" id="KW-0460">Magnesium</keyword>
<evidence type="ECO:0000256" key="6">
    <source>
        <dbReference type="ARBA" id="ARBA00022842"/>
    </source>
</evidence>
<dbReference type="HAMAP" id="MF_00265">
    <property type="entry name" value="VapC_Nob1"/>
    <property type="match status" value="1"/>
</dbReference>
<dbReference type="InterPro" id="IPR002716">
    <property type="entry name" value="PIN_dom"/>
</dbReference>
<dbReference type="InterPro" id="IPR022907">
    <property type="entry name" value="VapC_family"/>
</dbReference>
<dbReference type="SUPFAM" id="SSF88723">
    <property type="entry name" value="PIN domain-like"/>
    <property type="match status" value="1"/>
</dbReference>
<dbReference type="Gene3D" id="3.40.50.1010">
    <property type="entry name" value="5'-nuclease"/>
    <property type="match status" value="1"/>
</dbReference>
<protein>
    <recommendedName>
        <fullName evidence="8">Ribonuclease VapC</fullName>
        <shortName evidence="8">RNase VapC</shortName>
        <ecNumber evidence="8">3.1.-.-</ecNumber>
    </recommendedName>
    <alternativeName>
        <fullName evidence="8">Toxin VapC</fullName>
    </alternativeName>
</protein>
<keyword evidence="2 8" id="KW-1277">Toxin-antitoxin system</keyword>
<dbReference type="GO" id="GO:0090729">
    <property type="term" value="F:toxin activity"/>
    <property type="evidence" value="ECO:0007669"/>
    <property type="project" value="UniProtKB-KW"/>
</dbReference>
<gene>
    <name evidence="10" type="primary">vapC51</name>
    <name evidence="8" type="synonym">vapC</name>
    <name evidence="10" type="ORF">GCM10007977_096620</name>
</gene>
<evidence type="ECO:0000259" key="9">
    <source>
        <dbReference type="Pfam" id="PF01850"/>
    </source>
</evidence>
<evidence type="ECO:0000256" key="7">
    <source>
        <dbReference type="ARBA" id="ARBA00038093"/>
    </source>
</evidence>